<dbReference type="AlphaFoldDB" id="A0A9W9HFP2"/>
<dbReference type="EMBL" id="JAPQKL010000001">
    <property type="protein sequence ID" value="KAJ5146316.1"/>
    <property type="molecule type" value="Genomic_DNA"/>
</dbReference>
<name>A0A9W9HFP2_9EURO</name>
<dbReference type="InterPro" id="IPR004148">
    <property type="entry name" value="BAR_dom"/>
</dbReference>
<feature type="region of interest" description="Disordered" evidence="1">
    <location>
        <begin position="330"/>
        <end position="355"/>
    </location>
</feature>
<dbReference type="Gene3D" id="1.20.1270.60">
    <property type="entry name" value="Arfaptin homology (AH) domain/BAR domain"/>
    <property type="match status" value="1"/>
</dbReference>
<dbReference type="RefSeq" id="XP_056526790.1">
    <property type="nucleotide sequence ID" value="XM_056661624.1"/>
</dbReference>
<dbReference type="SUPFAM" id="SSF103657">
    <property type="entry name" value="BAR/IMD domain-like"/>
    <property type="match status" value="1"/>
</dbReference>
<evidence type="ECO:0000313" key="3">
    <source>
        <dbReference type="EMBL" id="KAJ5146316.1"/>
    </source>
</evidence>
<evidence type="ECO:0000256" key="1">
    <source>
        <dbReference type="SAM" id="MobiDB-lite"/>
    </source>
</evidence>
<reference evidence="3" key="1">
    <citation type="submission" date="2022-11" db="EMBL/GenBank/DDBJ databases">
        <authorList>
            <person name="Petersen C."/>
        </authorList>
    </citation>
    <scope>NUCLEOTIDE SEQUENCE</scope>
    <source>
        <strain evidence="3">IBT 22155</strain>
    </source>
</reference>
<comment type="caution">
    <text evidence="3">The sequence shown here is derived from an EMBL/GenBank/DDBJ whole genome shotgun (WGS) entry which is preliminary data.</text>
</comment>
<dbReference type="Proteomes" id="UP001149079">
    <property type="component" value="Unassembled WGS sequence"/>
</dbReference>
<dbReference type="OrthoDB" id="14167at2759"/>
<dbReference type="Pfam" id="PF03114">
    <property type="entry name" value="BAR"/>
    <property type="match status" value="1"/>
</dbReference>
<protein>
    <recommendedName>
        <fullName evidence="2">BAR domain-containing protein</fullName>
    </recommendedName>
</protein>
<gene>
    <name evidence="3" type="ORF">N7515_000880</name>
</gene>
<dbReference type="GO" id="GO:0005737">
    <property type="term" value="C:cytoplasm"/>
    <property type="evidence" value="ECO:0007669"/>
    <property type="project" value="InterPro"/>
</dbReference>
<evidence type="ECO:0000259" key="2">
    <source>
        <dbReference type="PROSITE" id="PS51021"/>
    </source>
</evidence>
<feature type="domain" description="BAR" evidence="2">
    <location>
        <begin position="15"/>
        <end position="237"/>
    </location>
</feature>
<keyword evidence="4" id="KW-1185">Reference proteome</keyword>
<organism evidence="3 4">
    <name type="scientific">Penicillium bovifimosum</name>
    <dbReference type="NCBI Taxonomy" id="126998"/>
    <lineage>
        <taxon>Eukaryota</taxon>
        <taxon>Fungi</taxon>
        <taxon>Dikarya</taxon>
        <taxon>Ascomycota</taxon>
        <taxon>Pezizomycotina</taxon>
        <taxon>Eurotiomycetes</taxon>
        <taxon>Eurotiomycetidae</taxon>
        <taxon>Eurotiales</taxon>
        <taxon>Aspergillaceae</taxon>
        <taxon>Penicillium</taxon>
    </lineage>
</organism>
<feature type="region of interest" description="Disordered" evidence="1">
    <location>
        <begin position="268"/>
        <end position="295"/>
    </location>
</feature>
<reference evidence="3" key="2">
    <citation type="journal article" date="2023" name="IMA Fungus">
        <title>Comparative genomic study of the Penicillium genus elucidates a diverse pangenome and 15 lateral gene transfer events.</title>
        <authorList>
            <person name="Petersen C."/>
            <person name="Sorensen T."/>
            <person name="Nielsen M.R."/>
            <person name="Sondergaard T.E."/>
            <person name="Sorensen J.L."/>
            <person name="Fitzpatrick D.A."/>
            <person name="Frisvad J.C."/>
            <person name="Nielsen K.L."/>
        </authorList>
    </citation>
    <scope>NUCLEOTIDE SEQUENCE</scope>
    <source>
        <strain evidence="3">IBT 22155</strain>
    </source>
</reference>
<dbReference type="InterPro" id="IPR027267">
    <property type="entry name" value="AH/BAR_dom_sf"/>
</dbReference>
<evidence type="ECO:0000313" key="4">
    <source>
        <dbReference type="Proteomes" id="UP001149079"/>
    </source>
</evidence>
<dbReference type="PROSITE" id="PS51021">
    <property type="entry name" value="BAR"/>
    <property type="match status" value="1"/>
</dbReference>
<accession>A0A9W9HFP2</accession>
<proteinExistence type="predicted"/>
<sequence length="571" mass="64379">MNVNKRIGRFKQWAGERMGGEAKTCLSDDFKAMETEMAVRHEGVDRIHKSMTSYVKAISKRNEGDDKEKTLPIAHLGSSMVSHGEDFDANSEYGQCLIMFGRTEERIARIQESYIAQATSSWLESLERSLTQLKDLQHARKKLDSRRLAYDTSLSKMEKAKKEDFRVEEELRSQKVKYEEASDDVLRRMQDIKEAESENVMDMETFLDAQLEYHERSREALLQLKSEWPRTRSSPSSNPCAFQHRPLISGPEELIHATEARPPIRSAKTVMPHADTSSRDSYANVNGASRPVLNRVPTFEGPAQLRQEQLPAASQWIQQRTTSENLAGFGRRSSTQVGSGRISADPYADSEESRADVQRQIYIPSNIPRQCSVQETQRNQLEQHRVKEGSSSTSAFPCKEAPSTATAHEAIPSYCTNLYSFPNWYGTRAARPRPYLSTDRSRDLLTVVPCEKLLARLLPVLCSEHPDFPEPVAQLRPLPISISIHPLFERAISTRLHLGFPPHPALTLKTCLFYSLSLTPLSLKVTAPHHIGSSDHAPPNTTPPIAKHPIQSHFGRIHANWAHTTIAAPPF</sequence>
<dbReference type="CDD" id="cd07593">
    <property type="entry name" value="BAR_MUG137_fungi"/>
    <property type="match status" value="1"/>
</dbReference>
<dbReference type="SMART" id="SM00721">
    <property type="entry name" value="BAR"/>
    <property type="match status" value="1"/>
</dbReference>
<dbReference type="GeneID" id="81400794"/>